<dbReference type="SUPFAM" id="SSF51182">
    <property type="entry name" value="RmlC-like cupins"/>
    <property type="match status" value="1"/>
</dbReference>
<dbReference type="Proteomes" id="UP001202831">
    <property type="component" value="Unassembled WGS sequence"/>
</dbReference>
<dbReference type="CDD" id="cd02910">
    <property type="entry name" value="cupin_Yhhw_N"/>
    <property type="match status" value="1"/>
</dbReference>
<dbReference type="RefSeq" id="WP_249250723.1">
    <property type="nucleotide sequence ID" value="NZ_JAKIKT010000011.1"/>
</dbReference>
<evidence type="ECO:0000259" key="3">
    <source>
        <dbReference type="Pfam" id="PF02678"/>
    </source>
</evidence>
<evidence type="ECO:0000256" key="1">
    <source>
        <dbReference type="ARBA" id="ARBA00008416"/>
    </source>
</evidence>
<sequence length="231" mass="24926">MLYVRRANERGSVNLGWLESNHSFSFGQYYDPKYMGVSVLRVINDDWVKPGAGFDTHGHRDMEIITYMLEGALKHKDSMGNEFTVCAGEVQRMSAGSGITHSEFNASDSEPVHLLQIWIQPKARGIAPGYQQARIRQSGALTPLVTPDGVDGSVTMHQDASLSRLVLGAGESIQLSSRGGPAYLHLISGELQAGGLNLTDGDAVAIAADTALTLTADSQTQALWFELPATH</sequence>
<organism evidence="5 6">
    <name type="scientific">Shewanella corallii</name>
    <dbReference type="NCBI Taxonomy" id="560080"/>
    <lineage>
        <taxon>Bacteria</taxon>
        <taxon>Pseudomonadati</taxon>
        <taxon>Pseudomonadota</taxon>
        <taxon>Gammaproteobacteria</taxon>
        <taxon>Alteromonadales</taxon>
        <taxon>Shewanellaceae</taxon>
        <taxon>Shewanella</taxon>
    </lineage>
</organism>
<proteinExistence type="inferred from homology"/>
<dbReference type="InterPro" id="IPR011051">
    <property type="entry name" value="RmlC_Cupin_sf"/>
</dbReference>
<dbReference type="PANTHER" id="PTHR43212:SF3">
    <property type="entry name" value="QUERCETIN 2,3-DIOXYGENASE"/>
    <property type="match status" value="1"/>
</dbReference>
<comment type="similarity">
    <text evidence="1 2">Belongs to the pirin family.</text>
</comment>
<dbReference type="PIRSF" id="PIRSF006232">
    <property type="entry name" value="Pirin"/>
    <property type="match status" value="1"/>
</dbReference>
<evidence type="ECO:0000313" key="6">
    <source>
        <dbReference type="Proteomes" id="UP001202831"/>
    </source>
</evidence>
<comment type="caution">
    <text evidence="5">The sequence shown here is derived from an EMBL/GenBank/DDBJ whole genome shotgun (WGS) entry which is preliminary data.</text>
</comment>
<dbReference type="EMBL" id="JAKIKT010000011">
    <property type="protein sequence ID" value="MCL2916116.1"/>
    <property type="molecule type" value="Genomic_DNA"/>
</dbReference>
<feature type="domain" description="Pirin N-terminal" evidence="3">
    <location>
        <begin position="9"/>
        <end position="119"/>
    </location>
</feature>
<dbReference type="InterPro" id="IPR041602">
    <property type="entry name" value="Quercetinase_C"/>
</dbReference>
<evidence type="ECO:0000259" key="4">
    <source>
        <dbReference type="Pfam" id="PF17954"/>
    </source>
</evidence>
<evidence type="ECO:0000313" key="5">
    <source>
        <dbReference type="EMBL" id="MCL2916116.1"/>
    </source>
</evidence>
<dbReference type="PANTHER" id="PTHR43212">
    <property type="entry name" value="QUERCETIN 2,3-DIOXYGENASE"/>
    <property type="match status" value="1"/>
</dbReference>
<feature type="domain" description="Quercetin 2,3-dioxygenase C-terminal cupin" evidence="4">
    <location>
        <begin position="144"/>
        <end position="227"/>
    </location>
</feature>
<evidence type="ECO:0000256" key="2">
    <source>
        <dbReference type="RuleBase" id="RU003457"/>
    </source>
</evidence>
<accession>A0ABT0NCE7</accession>
<reference evidence="5 6" key="1">
    <citation type="submission" date="2022-01" db="EMBL/GenBank/DDBJ databases">
        <title>Whole genome-based taxonomy of the Shewanellaceae.</title>
        <authorList>
            <person name="Martin-Rodriguez A.J."/>
        </authorList>
    </citation>
    <scope>NUCLEOTIDE SEQUENCE [LARGE SCALE GENOMIC DNA]</scope>
    <source>
        <strain evidence="5 6">DSM 21332</strain>
    </source>
</reference>
<dbReference type="InterPro" id="IPR014710">
    <property type="entry name" value="RmlC-like_jellyroll"/>
</dbReference>
<dbReference type="InterPro" id="IPR003829">
    <property type="entry name" value="Pirin_N_dom"/>
</dbReference>
<dbReference type="Gene3D" id="2.60.120.10">
    <property type="entry name" value="Jelly Rolls"/>
    <property type="match status" value="2"/>
</dbReference>
<keyword evidence="6" id="KW-1185">Reference proteome</keyword>
<protein>
    <submittedName>
        <fullName evidence="5">Pirin family protein</fullName>
    </submittedName>
</protein>
<name>A0ABT0NCE7_9GAMM</name>
<dbReference type="Pfam" id="PF02678">
    <property type="entry name" value="Pirin"/>
    <property type="match status" value="1"/>
</dbReference>
<gene>
    <name evidence="5" type="ORF">L2725_20460</name>
</gene>
<dbReference type="InterPro" id="IPR012093">
    <property type="entry name" value="Pirin"/>
</dbReference>
<dbReference type="Pfam" id="PF17954">
    <property type="entry name" value="Pirin_C_2"/>
    <property type="match status" value="1"/>
</dbReference>